<dbReference type="Proteomes" id="UP000655044">
    <property type="component" value="Unassembled WGS sequence"/>
</dbReference>
<protein>
    <submittedName>
        <fullName evidence="1">Uncharacterized protein</fullName>
    </submittedName>
</protein>
<comment type="caution">
    <text evidence="1">The sequence shown here is derived from an EMBL/GenBank/DDBJ whole genome shotgun (WGS) entry which is preliminary data.</text>
</comment>
<dbReference type="EMBL" id="BOOI01000046">
    <property type="protein sequence ID" value="GIH86491.1"/>
    <property type="molecule type" value="Genomic_DNA"/>
</dbReference>
<dbReference type="AlphaFoldDB" id="A0A8J3WG33"/>
<accession>A0A8J3WG33</accession>
<sequence>MTDLTKWPRLLVVGDAVTREQANEILIRTNTRHMHTNDRVWETTVHDLFGIARDKHGHPDWKSAQAFHDRYGVLDLTYLANQRIASSWLGGAYGWCDWDGTIGCSNYNIGKWPTVEDVTEEWQAIAAAFPYLTLHAQLVTDEGEGHIAATWAVKDGKTALVEPVGQIASISDDVAAMAAGLFLGTRTERGVSLDRLREALAQLAT</sequence>
<organism evidence="1 2">
    <name type="scientific">Planobispora rosea</name>
    <dbReference type="NCBI Taxonomy" id="35762"/>
    <lineage>
        <taxon>Bacteria</taxon>
        <taxon>Bacillati</taxon>
        <taxon>Actinomycetota</taxon>
        <taxon>Actinomycetes</taxon>
        <taxon>Streptosporangiales</taxon>
        <taxon>Streptosporangiaceae</taxon>
        <taxon>Planobispora</taxon>
    </lineage>
</organism>
<keyword evidence="2" id="KW-1185">Reference proteome</keyword>
<proteinExistence type="predicted"/>
<dbReference type="RefSeq" id="WP_189243061.1">
    <property type="nucleotide sequence ID" value="NZ_BMQP01000026.1"/>
</dbReference>
<gene>
    <name evidence="1" type="ORF">Pro02_48990</name>
</gene>
<evidence type="ECO:0000313" key="1">
    <source>
        <dbReference type="EMBL" id="GIH86491.1"/>
    </source>
</evidence>
<reference evidence="1" key="1">
    <citation type="submission" date="2021-01" db="EMBL/GenBank/DDBJ databases">
        <title>Whole genome shotgun sequence of Planobispora rosea NBRC 15558.</title>
        <authorList>
            <person name="Komaki H."/>
            <person name="Tamura T."/>
        </authorList>
    </citation>
    <scope>NUCLEOTIDE SEQUENCE</scope>
    <source>
        <strain evidence="1">NBRC 15558</strain>
    </source>
</reference>
<evidence type="ECO:0000313" key="2">
    <source>
        <dbReference type="Proteomes" id="UP000655044"/>
    </source>
</evidence>
<name>A0A8J3WG33_PLARO</name>